<dbReference type="InterPro" id="IPR027417">
    <property type="entry name" value="P-loop_NTPase"/>
</dbReference>
<feature type="domain" description="AAA+ ATPase" evidence="16">
    <location>
        <begin position="231"/>
        <end position="373"/>
    </location>
</feature>
<evidence type="ECO:0000256" key="4">
    <source>
        <dbReference type="ARBA" id="ARBA00022448"/>
    </source>
</evidence>
<comment type="caution">
    <text evidence="18">The sequence shown here is derived from an EMBL/GenBank/DDBJ whole genome shotgun (WGS) entry which is preliminary data.</text>
</comment>
<dbReference type="Pfam" id="PF00448">
    <property type="entry name" value="SRP54"/>
    <property type="match status" value="1"/>
</dbReference>
<keyword evidence="10" id="KW-0472">Membrane</keyword>
<evidence type="ECO:0000256" key="7">
    <source>
        <dbReference type="ARBA" id="ARBA00022795"/>
    </source>
</evidence>
<keyword evidence="5" id="KW-1003">Cell membrane</keyword>
<name>A0A5D3WNP7_9BACT</name>
<feature type="domain" description="SRP54-type proteins GTP-binding" evidence="17">
    <location>
        <begin position="232"/>
        <end position="423"/>
    </location>
</feature>
<keyword evidence="4" id="KW-0813">Transport</keyword>
<dbReference type="InterPro" id="IPR020006">
    <property type="entry name" value="FlhF"/>
</dbReference>
<keyword evidence="18" id="KW-0282">Flagellum</keyword>
<feature type="compositionally biased region" description="Pro residues" evidence="15">
    <location>
        <begin position="144"/>
        <end position="160"/>
    </location>
</feature>
<keyword evidence="18" id="KW-0969">Cilium</keyword>
<gene>
    <name evidence="18" type="ORF">EDC39_101353</name>
</gene>
<evidence type="ECO:0000256" key="5">
    <source>
        <dbReference type="ARBA" id="ARBA00022475"/>
    </source>
</evidence>
<dbReference type="AlphaFoldDB" id="A0A5D3WNP7"/>
<dbReference type="PANTHER" id="PTHR43134">
    <property type="entry name" value="SIGNAL RECOGNITION PARTICLE RECEPTOR SUBUNIT ALPHA"/>
    <property type="match status" value="1"/>
</dbReference>
<sequence length="425" mass="46552">MQVKVFEADSMAAALKKVKETFGPDALILSTRTIRKNGLGLLGRPRIEITAAIEEDDSGAATETRPVEAPAGKGRRGGKATTRAAVADRIDYRDIWRQRKVIDPVEAEIQSLREQLARQDVSALRSELEELKAAIRELNRPVQQPAPQPAAPVQPQPPWQQKPAKDAVIEQLVASLKAHDLEDATAETLARYAGERLHPQQLADPSYLNQFFLDTISDLVQFTHPFAGGQGQKRLALVGPTGVGKTTTIAKLAASYLQRHSGRLALFTIDTYRIAAAEQLRVYGEIMNLPVEVIYSPEQLQTAFARHSDKDLILIDTSGRCHRDEAGMAEIAAFLGPEARTENHLVLATGTRGRDLVDIVGSFRRIPLASLIFSKVDETAQRGALLDIPLRQNLPISCLTNGQRVPEDILAAEPKVVAECILGQQ</sequence>
<evidence type="ECO:0000256" key="12">
    <source>
        <dbReference type="ARBA" id="ARBA00025337"/>
    </source>
</evidence>
<dbReference type="GO" id="GO:0015031">
    <property type="term" value="P:protein transport"/>
    <property type="evidence" value="ECO:0007669"/>
    <property type="project" value="UniProtKB-KW"/>
</dbReference>
<comment type="subcellular location">
    <subcellularLocation>
        <location evidence="1">Cell membrane</location>
        <topology evidence="1">Peripheral membrane protein</topology>
        <orientation evidence="1">Cytoplasmic side</orientation>
    </subcellularLocation>
</comment>
<dbReference type="GO" id="GO:0005525">
    <property type="term" value="F:GTP binding"/>
    <property type="evidence" value="ECO:0007669"/>
    <property type="project" value="UniProtKB-UniRule"/>
</dbReference>
<evidence type="ECO:0000313" key="18">
    <source>
        <dbReference type="EMBL" id="TYP00192.1"/>
    </source>
</evidence>
<feature type="coiled-coil region" evidence="14">
    <location>
        <begin position="114"/>
        <end position="141"/>
    </location>
</feature>
<evidence type="ECO:0000313" key="19">
    <source>
        <dbReference type="Proteomes" id="UP000324159"/>
    </source>
</evidence>
<dbReference type="CDD" id="cd17873">
    <property type="entry name" value="FlhF"/>
    <property type="match status" value="1"/>
</dbReference>
<evidence type="ECO:0000256" key="15">
    <source>
        <dbReference type="SAM" id="MobiDB-lite"/>
    </source>
</evidence>
<dbReference type="GO" id="GO:0044781">
    <property type="term" value="P:bacterial-type flagellum organization"/>
    <property type="evidence" value="ECO:0007669"/>
    <property type="project" value="UniProtKB-UniRule"/>
</dbReference>
<dbReference type="InterPro" id="IPR000897">
    <property type="entry name" value="SRP54_GTPase_dom"/>
</dbReference>
<keyword evidence="9" id="KW-0342">GTP-binding</keyword>
<evidence type="ECO:0000256" key="11">
    <source>
        <dbReference type="ARBA" id="ARBA00023225"/>
    </source>
</evidence>
<keyword evidence="11" id="KW-1006">Bacterial flagellum protein export</keyword>
<dbReference type="GO" id="GO:0006614">
    <property type="term" value="P:SRP-dependent cotranslational protein targeting to membrane"/>
    <property type="evidence" value="ECO:0007669"/>
    <property type="project" value="UniProtKB-UniRule"/>
</dbReference>
<keyword evidence="14" id="KW-0175">Coiled coil</keyword>
<dbReference type="OrthoDB" id="9778554at2"/>
<organism evidence="18 19">
    <name type="scientific">Geothermobacter ehrlichii</name>
    <dbReference type="NCBI Taxonomy" id="213224"/>
    <lineage>
        <taxon>Bacteria</taxon>
        <taxon>Pseudomonadati</taxon>
        <taxon>Thermodesulfobacteriota</taxon>
        <taxon>Desulfuromonadia</taxon>
        <taxon>Desulfuromonadales</taxon>
        <taxon>Geothermobacteraceae</taxon>
        <taxon>Geothermobacter</taxon>
    </lineage>
</organism>
<keyword evidence="18" id="KW-0966">Cell projection</keyword>
<evidence type="ECO:0000256" key="2">
    <source>
        <dbReference type="ARBA" id="ARBA00008531"/>
    </source>
</evidence>
<keyword evidence="7" id="KW-1005">Bacterial flagellum biogenesis</keyword>
<keyword evidence="6" id="KW-0547">Nucleotide-binding</keyword>
<evidence type="ECO:0000256" key="6">
    <source>
        <dbReference type="ARBA" id="ARBA00022741"/>
    </source>
</evidence>
<dbReference type="EMBL" id="VNIB01000001">
    <property type="protein sequence ID" value="TYP00192.1"/>
    <property type="molecule type" value="Genomic_DNA"/>
</dbReference>
<dbReference type="SMART" id="SM00382">
    <property type="entry name" value="AAA"/>
    <property type="match status" value="1"/>
</dbReference>
<comment type="function">
    <text evidence="12">Necessary for flagellar biosynthesis. May be involved in translocation of the flagellum.</text>
</comment>
<keyword evidence="19" id="KW-1185">Reference proteome</keyword>
<feature type="region of interest" description="Disordered" evidence="15">
    <location>
        <begin position="142"/>
        <end position="164"/>
    </location>
</feature>
<dbReference type="InterPro" id="IPR047040">
    <property type="entry name" value="FlhF__GTPase_dom"/>
</dbReference>
<evidence type="ECO:0000256" key="10">
    <source>
        <dbReference type="ARBA" id="ARBA00023136"/>
    </source>
</evidence>
<evidence type="ECO:0000256" key="1">
    <source>
        <dbReference type="ARBA" id="ARBA00004413"/>
    </source>
</evidence>
<dbReference type="SUPFAM" id="SSF52540">
    <property type="entry name" value="P-loop containing nucleoside triphosphate hydrolases"/>
    <property type="match status" value="1"/>
</dbReference>
<dbReference type="Proteomes" id="UP000324159">
    <property type="component" value="Unassembled WGS sequence"/>
</dbReference>
<dbReference type="PANTHER" id="PTHR43134:SF3">
    <property type="entry name" value="FLAGELLAR BIOSYNTHESIS PROTEIN FLHF"/>
    <property type="match status" value="1"/>
</dbReference>
<evidence type="ECO:0000259" key="16">
    <source>
        <dbReference type="SMART" id="SM00382"/>
    </source>
</evidence>
<evidence type="ECO:0000256" key="8">
    <source>
        <dbReference type="ARBA" id="ARBA00022927"/>
    </source>
</evidence>
<comment type="similarity">
    <text evidence="2">Belongs to the GTP-binding SRP family.</text>
</comment>
<dbReference type="NCBIfam" id="TIGR03499">
    <property type="entry name" value="FlhF"/>
    <property type="match status" value="1"/>
</dbReference>
<evidence type="ECO:0000256" key="9">
    <source>
        <dbReference type="ARBA" id="ARBA00023134"/>
    </source>
</evidence>
<protein>
    <recommendedName>
        <fullName evidence="3 13">Flagellar biosynthesis protein FlhF</fullName>
    </recommendedName>
</protein>
<dbReference type="GO" id="GO:0005047">
    <property type="term" value="F:signal recognition particle binding"/>
    <property type="evidence" value="ECO:0007669"/>
    <property type="project" value="TreeGrafter"/>
</dbReference>
<proteinExistence type="inferred from homology"/>
<dbReference type="GO" id="GO:0005886">
    <property type="term" value="C:plasma membrane"/>
    <property type="evidence" value="ECO:0007669"/>
    <property type="project" value="UniProtKB-SubCell"/>
</dbReference>
<evidence type="ECO:0000259" key="17">
    <source>
        <dbReference type="SMART" id="SM00962"/>
    </source>
</evidence>
<evidence type="ECO:0000256" key="14">
    <source>
        <dbReference type="SAM" id="Coils"/>
    </source>
</evidence>
<keyword evidence="8" id="KW-0653">Protein transport</keyword>
<accession>A0A5D3WNP7</accession>
<dbReference type="InterPro" id="IPR003593">
    <property type="entry name" value="AAA+_ATPase"/>
</dbReference>
<evidence type="ECO:0000256" key="13">
    <source>
        <dbReference type="NCBIfam" id="TIGR03499"/>
    </source>
</evidence>
<dbReference type="GO" id="GO:0003924">
    <property type="term" value="F:GTPase activity"/>
    <property type="evidence" value="ECO:0007669"/>
    <property type="project" value="UniProtKB-UniRule"/>
</dbReference>
<dbReference type="RefSeq" id="WP_148894376.1">
    <property type="nucleotide sequence ID" value="NZ_VNIB01000001.1"/>
</dbReference>
<dbReference type="SMART" id="SM00962">
    <property type="entry name" value="SRP54"/>
    <property type="match status" value="1"/>
</dbReference>
<dbReference type="Gene3D" id="1.20.120.1380">
    <property type="entry name" value="Flagellar FlhF biosynthesis protein, N domain"/>
    <property type="match status" value="1"/>
</dbReference>
<evidence type="ECO:0000256" key="3">
    <source>
        <dbReference type="ARBA" id="ARBA00014919"/>
    </source>
</evidence>
<reference evidence="18 19" key="1">
    <citation type="submission" date="2019-07" db="EMBL/GenBank/DDBJ databases">
        <title>Genomic Encyclopedia of Type Strains, Phase IV (KMG-IV): sequencing the most valuable type-strain genomes for metagenomic binning, comparative biology and taxonomic classification.</title>
        <authorList>
            <person name="Goeker M."/>
        </authorList>
    </citation>
    <scope>NUCLEOTIDE SEQUENCE [LARGE SCALE GENOMIC DNA]</scope>
    <source>
        <strain evidence="18 19">SS015</strain>
    </source>
</reference>
<dbReference type="FunFam" id="3.40.50.300:FF:000695">
    <property type="entry name" value="Flagellar biosynthesis regulator FlhF"/>
    <property type="match status" value="1"/>
</dbReference>
<feature type="region of interest" description="Disordered" evidence="15">
    <location>
        <begin position="55"/>
        <end position="80"/>
    </location>
</feature>
<dbReference type="Gene3D" id="3.40.50.300">
    <property type="entry name" value="P-loop containing nucleotide triphosphate hydrolases"/>
    <property type="match status" value="1"/>
</dbReference>